<comment type="caution">
    <text evidence="1">The sequence shown here is derived from an EMBL/GenBank/DDBJ whole genome shotgun (WGS) entry which is preliminary data.</text>
</comment>
<evidence type="ECO:0000313" key="1">
    <source>
        <dbReference type="EMBL" id="CAG8629996.1"/>
    </source>
</evidence>
<gene>
    <name evidence="1" type="ORF">CPELLU_LOCUS8338</name>
</gene>
<keyword evidence="2" id="KW-1185">Reference proteome</keyword>
<name>A0A9N9GU44_9GLOM</name>
<dbReference type="EMBL" id="CAJVQA010005894">
    <property type="protein sequence ID" value="CAG8629996.1"/>
    <property type="molecule type" value="Genomic_DNA"/>
</dbReference>
<reference evidence="1" key="1">
    <citation type="submission" date="2021-06" db="EMBL/GenBank/DDBJ databases">
        <authorList>
            <person name="Kallberg Y."/>
            <person name="Tangrot J."/>
            <person name="Rosling A."/>
        </authorList>
    </citation>
    <scope>NUCLEOTIDE SEQUENCE</scope>
    <source>
        <strain evidence="1">FL966</strain>
    </source>
</reference>
<sequence length="123" mass="14230">LLNKICEIASSPARDMSNIKDLLEDEELVNRLVFQVEQGGYYKYSVVDNISEVYSLSEIHEYNGWDELNYAKVQPPNSAEFEVKPHILSAKKINNQKKIIVGQDSLKKYVNQVLQKYSDYLRS</sequence>
<protein>
    <submittedName>
        <fullName evidence="1">1008_t:CDS:1</fullName>
    </submittedName>
</protein>
<organism evidence="1 2">
    <name type="scientific">Cetraspora pellucida</name>
    <dbReference type="NCBI Taxonomy" id="1433469"/>
    <lineage>
        <taxon>Eukaryota</taxon>
        <taxon>Fungi</taxon>
        <taxon>Fungi incertae sedis</taxon>
        <taxon>Mucoromycota</taxon>
        <taxon>Glomeromycotina</taxon>
        <taxon>Glomeromycetes</taxon>
        <taxon>Diversisporales</taxon>
        <taxon>Gigasporaceae</taxon>
        <taxon>Cetraspora</taxon>
    </lineage>
</organism>
<dbReference type="AlphaFoldDB" id="A0A9N9GU44"/>
<accession>A0A9N9GU44</accession>
<feature type="non-terminal residue" evidence="1">
    <location>
        <position position="1"/>
    </location>
</feature>
<proteinExistence type="predicted"/>
<dbReference type="OrthoDB" id="2373574at2759"/>
<evidence type="ECO:0000313" key="2">
    <source>
        <dbReference type="Proteomes" id="UP000789759"/>
    </source>
</evidence>
<dbReference type="Proteomes" id="UP000789759">
    <property type="component" value="Unassembled WGS sequence"/>
</dbReference>